<feature type="compositionally biased region" description="Basic residues" evidence="1">
    <location>
        <begin position="1"/>
        <end position="10"/>
    </location>
</feature>
<dbReference type="Proteomes" id="UP000823775">
    <property type="component" value="Unassembled WGS sequence"/>
</dbReference>
<keyword evidence="3" id="KW-1185">Reference proteome</keyword>
<proteinExistence type="predicted"/>
<name>A0ABS8WMN2_DATST</name>
<gene>
    <name evidence="2" type="ORF">HAX54_047112</name>
</gene>
<reference evidence="2 3" key="1">
    <citation type="journal article" date="2021" name="BMC Genomics">
        <title>Datura genome reveals duplications of psychoactive alkaloid biosynthetic genes and high mutation rate following tissue culture.</title>
        <authorList>
            <person name="Rajewski A."/>
            <person name="Carter-House D."/>
            <person name="Stajich J."/>
            <person name="Litt A."/>
        </authorList>
    </citation>
    <scope>NUCLEOTIDE SEQUENCE [LARGE SCALE GENOMIC DNA]</scope>
    <source>
        <strain evidence="2">AR-01</strain>
    </source>
</reference>
<organism evidence="2 3">
    <name type="scientific">Datura stramonium</name>
    <name type="common">Jimsonweed</name>
    <name type="synonym">Common thornapple</name>
    <dbReference type="NCBI Taxonomy" id="4076"/>
    <lineage>
        <taxon>Eukaryota</taxon>
        <taxon>Viridiplantae</taxon>
        <taxon>Streptophyta</taxon>
        <taxon>Embryophyta</taxon>
        <taxon>Tracheophyta</taxon>
        <taxon>Spermatophyta</taxon>
        <taxon>Magnoliopsida</taxon>
        <taxon>eudicotyledons</taxon>
        <taxon>Gunneridae</taxon>
        <taxon>Pentapetalae</taxon>
        <taxon>asterids</taxon>
        <taxon>lamiids</taxon>
        <taxon>Solanales</taxon>
        <taxon>Solanaceae</taxon>
        <taxon>Solanoideae</taxon>
        <taxon>Datureae</taxon>
        <taxon>Datura</taxon>
    </lineage>
</organism>
<feature type="region of interest" description="Disordered" evidence="1">
    <location>
        <begin position="1"/>
        <end position="48"/>
    </location>
</feature>
<sequence length="99" mass="11132">MREKKKKQKQVKPPTEDLDVRSKVGSHFSESSRKTQKRRKTSDSGWAYTGTVSCEKEWPSIVKLTKKLEGKSASTVLSAKGSKTKEPVQEHGELRPEAC</sequence>
<dbReference type="PANTHER" id="PTHR48445">
    <property type="entry name" value="OS02G0782100 PROTEIN"/>
    <property type="match status" value="1"/>
</dbReference>
<dbReference type="PANTHER" id="PTHR48445:SF1">
    <property type="entry name" value="OS02G0782100 PROTEIN"/>
    <property type="match status" value="1"/>
</dbReference>
<dbReference type="EMBL" id="JACEIK010007540">
    <property type="protein sequence ID" value="MCE3050389.1"/>
    <property type="molecule type" value="Genomic_DNA"/>
</dbReference>
<accession>A0ABS8WMN2</accession>
<evidence type="ECO:0000313" key="2">
    <source>
        <dbReference type="EMBL" id="MCE3050389.1"/>
    </source>
</evidence>
<evidence type="ECO:0000313" key="3">
    <source>
        <dbReference type="Proteomes" id="UP000823775"/>
    </source>
</evidence>
<feature type="region of interest" description="Disordered" evidence="1">
    <location>
        <begin position="70"/>
        <end position="99"/>
    </location>
</feature>
<comment type="caution">
    <text evidence="2">The sequence shown here is derived from an EMBL/GenBank/DDBJ whole genome shotgun (WGS) entry which is preliminary data.</text>
</comment>
<evidence type="ECO:0000256" key="1">
    <source>
        <dbReference type="SAM" id="MobiDB-lite"/>
    </source>
</evidence>
<feature type="compositionally biased region" description="Basic and acidic residues" evidence="1">
    <location>
        <begin position="83"/>
        <end position="99"/>
    </location>
</feature>
<protein>
    <submittedName>
        <fullName evidence="2">Uncharacterized protein</fullName>
    </submittedName>
</protein>